<feature type="region of interest" description="Disordered" evidence="11">
    <location>
        <begin position="114"/>
        <end position="137"/>
    </location>
</feature>
<comment type="subcellular location">
    <subcellularLocation>
        <location evidence="1">Nucleus</location>
    </subcellularLocation>
</comment>
<evidence type="ECO:0000256" key="10">
    <source>
        <dbReference type="PROSITE-ProRule" id="PRU00042"/>
    </source>
</evidence>
<feature type="compositionally biased region" description="Basic and acidic residues" evidence="11">
    <location>
        <begin position="155"/>
        <end position="165"/>
    </location>
</feature>
<feature type="compositionally biased region" description="Acidic residues" evidence="11">
    <location>
        <begin position="89"/>
        <end position="101"/>
    </location>
</feature>
<dbReference type="PROSITE" id="PS50157">
    <property type="entry name" value="ZINC_FINGER_C2H2_2"/>
    <property type="match status" value="3"/>
</dbReference>
<name>A0A672ZW96_9TELE</name>
<dbReference type="SUPFAM" id="SSF57667">
    <property type="entry name" value="beta-beta-alpha zinc fingers"/>
    <property type="match status" value="1"/>
</dbReference>
<dbReference type="SMART" id="SM00355">
    <property type="entry name" value="ZnF_C2H2"/>
    <property type="match status" value="3"/>
</dbReference>
<feature type="domain" description="C2H2-type" evidence="13">
    <location>
        <begin position="372"/>
        <end position="399"/>
    </location>
</feature>
<feature type="compositionally biased region" description="Basic residues" evidence="11">
    <location>
        <begin position="389"/>
        <end position="398"/>
    </location>
</feature>
<feature type="signal peptide" evidence="12">
    <location>
        <begin position="1"/>
        <end position="16"/>
    </location>
</feature>
<keyword evidence="2" id="KW-0479">Metal-binding</keyword>
<evidence type="ECO:0000256" key="5">
    <source>
        <dbReference type="ARBA" id="ARBA00022833"/>
    </source>
</evidence>
<dbReference type="Ensembl" id="ENSSORT00005021275.1">
    <property type="protein sequence ID" value="ENSSORP00005020697.1"/>
    <property type="gene ID" value="ENSSORG00005010061.1"/>
</dbReference>
<feature type="region of interest" description="Disordered" evidence="11">
    <location>
        <begin position="388"/>
        <end position="407"/>
    </location>
</feature>
<dbReference type="GO" id="GO:0000978">
    <property type="term" value="F:RNA polymerase II cis-regulatory region sequence-specific DNA binding"/>
    <property type="evidence" value="ECO:0007669"/>
    <property type="project" value="TreeGrafter"/>
</dbReference>
<evidence type="ECO:0000256" key="3">
    <source>
        <dbReference type="ARBA" id="ARBA00022737"/>
    </source>
</evidence>
<organism evidence="14 15">
    <name type="scientific">Sphaeramia orbicularis</name>
    <name type="common">orbiculate cardinalfish</name>
    <dbReference type="NCBI Taxonomy" id="375764"/>
    <lineage>
        <taxon>Eukaryota</taxon>
        <taxon>Metazoa</taxon>
        <taxon>Chordata</taxon>
        <taxon>Craniata</taxon>
        <taxon>Vertebrata</taxon>
        <taxon>Euteleostomi</taxon>
        <taxon>Actinopterygii</taxon>
        <taxon>Neopterygii</taxon>
        <taxon>Teleostei</taxon>
        <taxon>Neoteleostei</taxon>
        <taxon>Acanthomorphata</taxon>
        <taxon>Gobiaria</taxon>
        <taxon>Kurtiformes</taxon>
        <taxon>Apogonoidei</taxon>
        <taxon>Apogonidae</taxon>
        <taxon>Apogoninae</taxon>
        <taxon>Sphaeramia</taxon>
    </lineage>
</organism>
<evidence type="ECO:0000256" key="2">
    <source>
        <dbReference type="ARBA" id="ARBA00022723"/>
    </source>
</evidence>
<evidence type="ECO:0000256" key="9">
    <source>
        <dbReference type="ARBA" id="ARBA00023242"/>
    </source>
</evidence>
<keyword evidence="9" id="KW-0539">Nucleus</keyword>
<evidence type="ECO:0000313" key="15">
    <source>
        <dbReference type="Proteomes" id="UP000472271"/>
    </source>
</evidence>
<accession>A0A672ZW96</accession>
<reference evidence="14" key="1">
    <citation type="submission" date="2019-06" db="EMBL/GenBank/DDBJ databases">
        <authorList>
            <consortium name="Wellcome Sanger Institute Data Sharing"/>
        </authorList>
    </citation>
    <scope>NUCLEOTIDE SEQUENCE [LARGE SCALE GENOMIC DNA]</scope>
</reference>
<evidence type="ECO:0000256" key="4">
    <source>
        <dbReference type="ARBA" id="ARBA00022771"/>
    </source>
</evidence>
<feature type="domain" description="C2H2-type" evidence="13">
    <location>
        <begin position="342"/>
        <end position="371"/>
    </location>
</feature>
<feature type="compositionally biased region" description="Pro residues" evidence="11">
    <location>
        <begin position="213"/>
        <end position="226"/>
    </location>
</feature>
<dbReference type="InParanoid" id="A0A672ZW96"/>
<dbReference type="GO" id="GO:0000981">
    <property type="term" value="F:DNA-binding transcription factor activity, RNA polymerase II-specific"/>
    <property type="evidence" value="ECO:0007669"/>
    <property type="project" value="TreeGrafter"/>
</dbReference>
<dbReference type="FunFam" id="3.30.160.60:FF:000018">
    <property type="entry name" value="Krueppel-like factor 15"/>
    <property type="match status" value="1"/>
</dbReference>
<feature type="compositionally biased region" description="Low complexity" evidence="11">
    <location>
        <begin position="64"/>
        <end position="73"/>
    </location>
</feature>
<dbReference type="FunFam" id="3.30.160.60:FF:000100">
    <property type="entry name" value="Zinc finger 45-like"/>
    <property type="match status" value="1"/>
</dbReference>
<sequence length="407" mass="43962">MLISFCLFRFFRLSLRLQFQRRPLSCVCVGSMVSLSSRTLSLENDLFRDSGLFALGLGDGASSEGGSSASCDSPGVGEPGAARSSSPAGEEEDEEEEDEEEAVHLHVFLGDAGEEDEAADQEPKLPEFPFRLPSPFSPTLEDIEEFLREKMDVVREGPVSPKEEASPLPCTSMDSPPSSAALPASSETCGDPGSSSSHCTSSPDTPKKEHNSPRPPDPSPSAPVNPSPSTVTPPMLLGAPLVLQLQPLPLAPPQTPAAPAPADQKYVKIAPLPITMRTLEITGVAGVGAPANGVLKAVAPRVSRAPTTERVHKCSHPGCGKMYTKSSHLKAHFRRHTGEKPYTCSWPECGWRFSRSDELSRHRRSHSGIKPYECSLCEKKFARSDHLSKHTKVHRSSRPSRIIRTTV</sequence>
<keyword evidence="5" id="KW-0862">Zinc</keyword>
<evidence type="ECO:0000256" key="11">
    <source>
        <dbReference type="SAM" id="MobiDB-lite"/>
    </source>
</evidence>
<dbReference type="Pfam" id="PF00096">
    <property type="entry name" value="zf-C2H2"/>
    <property type="match status" value="3"/>
</dbReference>
<evidence type="ECO:0000313" key="14">
    <source>
        <dbReference type="Ensembl" id="ENSSORP00005020697.1"/>
    </source>
</evidence>
<feature type="compositionally biased region" description="Low complexity" evidence="11">
    <location>
        <begin position="175"/>
        <end position="186"/>
    </location>
</feature>
<keyword evidence="6" id="KW-0805">Transcription regulation</keyword>
<keyword evidence="4 10" id="KW-0863">Zinc-finger</keyword>
<evidence type="ECO:0000256" key="12">
    <source>
        <dbReference type="SAM" id="SignalP"/>
    </source>
</evidence>
<keyword evidence="3" id="KW-0677">Repeat</keyword>
<dbReference type="Gene3D" id="3.30.160.60">
    <property type="entry name" value="Classic Zinc Finger"/>
    <property type="match status" value="3"/>
</dbReference>
<keyword evidence="15" id="KW-1185">Reference proteome</keyword>
<feature type="region of interest" description="Disordered" evidence="11">
    <location>
        <begin position="64"/>
        <end position="102"/>
    </location>
</feature>
<dbReference type="GO" id="GO:0005634">
    <property type="term" value="C:nucleus"/>
    <property type="evidence" value="ECO:0007669"/>
    <property type="project" value="UniProtKB-SubCell"/>
</dbReference>
<evidence type="ECO:0000256" key="7">
    <source>
        <dbReference type="ARBA" id="ARBA00023125"/>
    </source>
</evidence>
<proteinExistence type="predicted"/>
<evidence type="ECO:0000259" key="13">
    <source>
        <dbReference type="PROSITE" id="PS50157"/>
    </source>
</evidence>
<dbReference type="AlphaFoldDB" id="A0A672ZW96"/>
<dbReference type="InterPro" id="IPR036236">
    <property type="entry name" value="Znf_C2H2_sf"/>
</dbReference>
<dbReference type="Proteomes" id="UP000472271">
    <property type="component" value="Chromosome 5"/>
</dbReference>
<reference evidence="14" key="2">
    <citation type="submission" date="2025-08" db="UniProtKB">
        <authorList>
            <consortium name="Ensembl"/>
        </authorList>
    </citation>
    <scope>IDENTIFICATION</scope>
</reference>
<dbReference type="GO" id="GO:0008270">
    <property type="term" value="F:zinc ion binding"/>
    <property type="evidence" value="ECO:0007669"/>
    <property type="project" value="UniProtKB-KW"/>
</dbReference>
<gene>
    <name evidence="14" type="primary">si:ch211-117k10.3</name>
</gene>
<keyword evidence="12" id="KW-0732">Signal</keyword>
<feature type="chain" id="PRO_5025396770" evidence="12">
    <location>
        <begin position="17"/>
        <end position="407"/>
    </location>
</feature>
<dbReference type="InterPro" id="IPR013087">
    <property type="entry name" value="Znf_C2H2_type"/>
</dbReference>
<keyword evidence="7" id="KW-0238">DNA-binding</keyword>
<dbReference type="PANTHER" id="PTHR23235">
    <property type="entry name" value="KRUEPPEL-LIKE TRANSCRIPTION FACTOR"/>
    <property type="match status" value="1"/>
</dbReference>
<dbReference type="PROSITE" id="PS00028">
    <property type="entry name" value="ZINC_FINGER_C2H2_1"/>
    <property type="match status" value="3"/>
</dbReference>
<protein>
    <submittedName>
        <fullName evidence="14">Si:ch211-117k10.3</fullName>
    </submittedName>
</protein>
<keyword evidence="8" id="KW-0804">Transcription</keyword>
<evidence type="ECO:0000256" key="8">
    <source>
        <dbReference type="ARBA" id="ARBA00023163"/>
    </source>
</evidence>
<evidence type="ECO:0000256" key="6">
    <source>
        <dbReference type="ARBA" id="ARBA00023015"/>
    </source>
</evidence>
<dbReference type="FunFam" id="3.30.160.60:FF:002639">
    <property type="entry name" value="Kruppel-Like Factor (Zinc finger protein)"/>
    <property type="match status" value="1"/>
</dbReference>
<evidence type="ECO:0000256" key="1">
    <source>
        <dbReference type="ARBA" id="ARBA00004123"/>
    </source>
</evidence>
<feature type="domain" description="C2H2-type" evidence="13">
    <location>
        <begin position="312"/>
        <end position="341"/>
    </location>
</feature>
<dbReference type="PANTHER" id="PTHR23235:SF141">
    <property type="entry name" value="KRUEPPEL-LIKE FACTOR 15"/>
    <property type="match status" value="1"/>
</dbReference>
<reference evidence="14" key="3">
    <citation type="submission" date="2025-09" db="UniProtKB">
        <authorList>
            <consortium name="Ensembl"/>
        </authorList>
    </citation>
    <scope>IDENTIFICATION</scope>
</reference>
<feature type="region of interest" description="Disordered" evidence="11">
    <location>
        <begin position="155"/>
        <end position="235"/>
    </location>
</feature>